<feature type="compositionally biased region" description="Basic and acidic residues" evidence="1">
    <location>
        <begin position="204"/>
        <end position="219"/>
    </location>
</feature>
<evidence type="ECO:0000256" key="2">
    <source>
        <dbReference type="SAM" id="Phobius"/>
    </source>
</evidence>
<feature type="compositionally biased region" description="Polar residues" evidence="1">
    <location>
        <begin position="122"/>
        <end position="153"/>
    </location>
</feature>
<organism evidence="4 5">
    <name type="scientific">Letharia columbiana</name>
    <dbReference type="NCBI Taxonomy" id="112416"/>
    <lineage>
        <taxon>Eukaryota</taxon>
        <taxon>Fungi</taxon>
        <taxon>Dikarya</taxon>
        <taxon>Ascomycota</taxon>
        <taxon>Pezizomycotina</taxon>
        <taxon>Lecanoromycetes</taxon>
        <taxon>OSLEUM clade</taxon>
        <taxon>Lecanoromycetidae</taxon>
        <taxon>Lecanorales</taxon>
        <taxon>Lecanorineae</taxon>
        <taxon>Parmeliaceae</taxon>
        <taxon>Letharia</taxon>
    </lineage>
</organism>
<gene>
    <name evidence="4" type="ORF">HO173_003989</name>
</gene>
<keyword evidence="2" id="KW-0812">Transmembrane</keyword>
<dbReference type="AlphaFoldDB" id="A0A8H6L6S3"/>
<feature type="compositionally biased region" description="Basic and acidic residues" evidence="1">
    <location>
        <begin position="504"/>
        <end position="513"/>
    </location>
</feature>
<feature type="region of interest" description="Disordered" evidence="1">
    <location>
        <begin position="379"/>
        <end position="447"/>
    </location>
</feature>
<name>A0A8H6L6S3_9LECA</name>
<dbReference type="EMBL" id="JACCJC010000012">
    <property type="protein sequence ID" value="KAF6237788.1"/>
    <property type="molecule type" value="Genomic_DNA"/>
</dbReference>
<feature type="region of interest" description="Disordered" evidence="1">
    <location>
        <begin position="204"/>
        <end position="367"/>
    </location>
</feature>
<proteinExistence type="predicted"/>
<dbReference type="OrthoDB" id="4524805at2759"/>
<feature type="region of interest" description="Disordered" evidence="1">
    <location>
        <begin position="466"/>
        <end position="515"/>
    </location>
</feature>
<evidence type="ECO:0000313" key="5">
    <source>
        <dbReference type="Proteomes" id="UP000578531"/>
    </source>
</evidence>
<feature type="compositionally biased region" description="Polar residues" evidence="1">
    <location>
        <begin position="347"/>
        <end position="357"/>
    </location>
</feature>
<feature type="chain" id="PRO_5034349704" evidence="3">
    <location>
        <begin position="18"/>
        <end position="530"/>
    </location>
</feature>
<feature type="signal peptide" evidence="3">
    <location>
        <begin position="1"/>
        <end position="17"/>
    </location>
</feature>
<dbReference type="RefSeq" id="XP_037167106.1">
    <property type="nucleotide sequence ID" value="XM_037305913.1"/>
</dbReference>
<evidence type="ECO:0000313" key="4">
    <source>
        <dbReference type="EMBL" id="KAF6237788.1"/>
    </source>
</evidence>
<feature type="compositionally biased region" description="Low complexity" evidence="1">
    <location>
        <begin position="264"/>
        <end position="279"/>
    </location>
</feature>
<evidence type="ECO:0000256" key="3">
    <source>
        <dbReference type="SAM" id="SignalP"/>
    </source>
</evidence>
<keyword evidence="5" id="KW-1185">Reference proteome</keyword>
<feature type="compositionally biased region" description="Polar residues" evidence="1">
    <location>
        <begin position="436"/>
        <end position="445"/>
    </location>
</feature>
<evidence type="ECO:0000256" key="1">
    <source>
        <dbReference type="SAM" id="MobiDB-lite"/>
    </source>
</evidence>
<comment type="caution">
    <text evidence="4">The sequence shown here is derived from an EMBL/GenBank/DDBJ whole genome shotgun (WGS) entry which is preliminary data.</text>
</comment>
<dbReference type="GeneID" id="59285654"/>
<sequence length="530" mass="58572">MSSIFLLHVSYLPLLQALFITATTASPTDIWHVSIWEAPAPPPGKGPPLDDHSLRDLSYLPAQIASIIGAYVLSVLIIGSAILFVGRRLRRATQASPRTLSMEMMKPVKHDVSKAFDPSPVSPSNNNLYGPSPNSTIDMKNNWPSPQNKSARNSDAWGSIAKGHRKQPSVVSSVVTFDESVIEDDKERNQKEMERLYAAVMEHDEKKSTSVSHLPDEQRPQSPPELQHLRSTQQPLEPPPRSDTVSPARIATKSPRASSRPKPLSFHSRNSSRSSLGSFSKKRGIRNLPISPPMGSPDLAPGYNAGYGEAEPLTPRVYDDPGPPPLTPPQRKASQPRDNVMDASRLSPRNVQFQEHSIPSIRTPRTSVPAFPVIETIPETYNRPEMQSRNSNRSKTKRTPAPLALRTQALVGSGPGSSSSAQHHPLRSAPLPLRNQHPTNYNSDRPPSMIKATVLERKAPNVQSLRTPMTGVPMTPYSPYMPRTPLTPMTPSRLVTRAERKRREKEEGRRVATIDDAVEEEADMWGDAYP</sequence>
<feature type="region of interest" description="Disordered" evidence="1">
    <location>
        <begin position="115"/>
        <end position="155"/>
    </location>
</feature>
<keyword evidence="2" id="KW-1133">Transmembrane helix</keyword>
<protein>
    <submittedName>
        <fullName evidence="4">Uncharacterized protein</fullName>
    </submittedName>
</protein>
<dbReference type="Proteomes" id="UP000578531">
    <property type="component" value="Unassembled WGS sequence"/>
</dbReference>
<keyword evidence="3" id="KW-0732">Signal</keyword>
<accession>A0A8H6L6S3</accession>
<keyword evidence="2" id="KW-0472">Membrane</keyword>
<feature type="transmembrane region" description="Helical" evidence="2">
    <location>
        <begin position="64"/>
        <end position="85"/>
    </location>
</feature>
<reference evidence="4 5" key="1">
    <citation type="journal article" date="2020" name="Genomics">
        <title>Complete, high-quality genomes from long-read metagenomic sequencing of two wolf lichen thalli reveals enigmatic genome architecture.</title>
        <authorList>
            <person name="McKenzie S.K."/>
            <person name="Walston R.F."/>
            <person name="Allen J.L."/>
        </authorList>
    </citation>
    <scope>NUCLEOTIDE SEQUENCE [LARGE SCALE GENOMIC DNA]</scope>
    <source>
        <strain evidence="4">WasteWater2</strain>
    </source>
</reference>